<feature type="region of interest" description="Disordered" evidence="4">
    <location>
        <begin position="69"/>
        <end position="105"/>
    </location>
</feature>
<dbReference type="Proteomes" id="UP000738359">
    <property type="component" value="Unassembled WGS sequence"/>
</dbReference>
<dbReference type="GO" id="GO:0000323">
    <property type="term" value="C:lytic vacuole"/>
    <property type="evidence" value="ECO:0007669"/>
    <property type="project" value="TreeGrafter"/>
</dbReference>
<feature type="region of interest" description="Disordered" evidence="4">
    <location>
        <begin position="1005"/>
        <end position="1082"/>
    </location>
</feature>
<dbReference type="PANTHER" id="PTHR15157:SF5">
    <property type="entry name" value="UV RADIATION RESISTANCE-ASSOCIATED GENE PROTEIN"/>
    <property type="match status" value="1"/>
</dbReference>
<feature type="region of interest" description="Disordered" evidence="4">
    <location>
        <begin position="707"/>
        <end position="775"/>
    </location>
</feature>
<evidence type="ECO:0000313" key="6">
    <source>
        <dbReference type="Proteomes" id="UP000738359"/>
    </source>
</evidence>
<feature type="region of interest" description="Disordered" evidence="4">
    <location>
        <begin position="1118"/>
        <end position="1151"/>
    </location>
</feature>
<feature type="region of interest" description="Disordered" evidence="4">
    <location>
        <begin position="840"/>
        <end position="977"/>
    </location>
</feature>
<organism evidence="5 6">
    <name type="scientific">Mortierella alpina</name>
    <name type="common">Oleaginous fungus</name>
    <name type="synonym">Mortierella renispora</name>
    <dbReference type="NCBI Taxonomy" id="64518"/>
    <lineage>
        <taxon>Eukaryota</taxon>
        <taxon>Fungi</taxon>
        <taxon>Fungi incertae sedis</taxon>
        <taxon>Mucoromycota</taxon>
        <taxon>Mortierellomycotina</taxon>
        <taxon>Mortierellomycetes</taxon>
        <taxon>Mortierellales</taxon>
        <taxon>Mortierellaceae</taxon>
        <taxon>Mortierella</taxon>
    </lineage>
</organism>
<feature type="compositionally biased region" description="Low complexity" evidence="4">
    <location>
        <begin position="948"/>
        <end position="959"/>
    </location>
</feature>
<feature type="region of interest" description="Disordered" evidence="4">
    <location>
        <begin position="795"/>
        <end position="828"/>
    </location>
</feature>
<feature type="compositionally biased region" description="Polar residues" evidence="4">
    <location>
        <begin position="888"/>
        <end position="901"/>
    </location>
</feature>
<feature type="region of interest" description="Disordered" evidence="4">
    <location>
        <begin position="164"/>
        <end position="248"/>
    </location>
</feature>
<dbReference type="EMBL" id="JAAAHY010000295">
    <property type="protein sequence ID" value="KAF9965032.1"/>
    <property type="molecule type" value="Genomic_DNA"/>
</dbReference>
<dbReference type="PANTHER" id="PTHR15157">
    <property type="entry name" value="UV RADIATION RESISTANCE-ASSOCIATED GENE PROTEIN"/>
    <property type="match status" value="1"/>
</dbReference>
<keyword evidence="6" id="KW-1185">Reference proteome</keyword>
<comment type="caution">
    <text evidence="5">The sequence shown here is derived from an EMBL/GenBank/DDBJ whole genome shotgun (WGS) entry which is preliminary data.</text>
</comment>
<feature type="compositionally biased region" description="Polar residues" evidence="4">
    <location>
        <begin position="1133"/>
        <end position="1151"/>
    </location>
</feature>
<evidence type="ECO:0000256" key="3">
    <source>
        <dbReference type="ARBA" id="ARBA00023054"/>
    </source>
</evidence>
<feature type="compositionally biased region" description="Basic and acidic residues" evidence="4">
    <location>
        <begin position="1027"/>
        <end position="1046"/>
    </location>
</feature>
<feature type="compositionally biased region" description="Polar residues" evidence="4">
    <location>
        <begin position="185"/>
        <end position="194"/>
    </location>
</feature>
<name>A0A9P6J948_MORAP</name>
<dbReference type="Pfam" id="PF10186">
    <property type="entry name" value="ATG14"/>
    <property type="match status" value="1"/>
</dbReference>
<feature type="region of interest" description="Disordered" evidence="4">
    <location>
        <begin position="261"/>
        <end position="290"/>
    </location>
</feature>
<reference evidence="5" key="1">
    <citation type="journal article" date="2020" name="Fungal Divers.">
        <title>Resolving the Mortierellaceae phylogeny through synthesis of multi-gene phylogenetics and phylogenomics.</title>
        <authorList>
            <person name="Vandepol N."/>
            <person name="Liber J."/>
            <person name="Desiro A."/>
            <person name="Na H."/>
            <person name="Kennedy M."/>
            <person name="Barry K."/>
            <person name="Grigoriev I.V."/>
            <person name="Miller A.N."/>
            <person name="O'Donnell K."/>
            <person name="Stajich J.E."/>
            <person name="Bonito G."/>
        </authorList>
    </citation>
    <scope>NUCLEOTIDE SEQUENCE</scope>
    <source>
        <strain evidence="5">CK1249</strain>
    </source>
</reference>
<protein>
    <recommendedName>
        <fullName evidence="2">Autophagy-related protein 14</fullName>
    </recommendedName>
</protein>
<keyword evidence="3" id="KW-0175">Coiled coil</keyword>
<evidence type="ECO:0000313" key="5">
    <source>
        <dbReference type="EMBL" id="KAF9965032.1"/>
    </source>
</evidence>
<sequence length="1151" mass="127342">MDMSQARQKQRHGLEPTQRRVRHIKCILARNLTFAQNANQRTLTSALLHQPSSQYSQGNTVYYNLAQSSTNSSNSYRPLPHHQHTRSATPSLDLPSSASSPTRGYFRSPWKGYQYGIPKVRGPGSDTGSTSAVSESGRGATSVIREPIARLSAGLKATVFSGGTSAESGYTSESGSTSGKGASSVLGTTPSTSKSRLRNSMEVLSRNSVSDRQKLPQEELSTGRHSLDTSSSVPSTPPPSLPARDKYFSPGEEAVPRFAKGMTEDISDDTPTVGPDSEKDSRMPPFVTKARSQSKPVLLDTYFTFHNPSNDDVIYTSDTVAGSNNPSYSPLEQHRFVDLTARRSNSVIIRIWAGYRGSDHYNLLEWRVDLCCLQYIGKDLRDIPAGLPNNTILFGFESGFYTAPDEDDVLDHPHTTTQEPIASIPGMSLKRSYTYECVMRLNNLHECIADTRESRNEIKRNIEGALVKENAPMILQKRRGECTERLWHLQRQVGHELNVLEQAQHRATTLRQEHAARRKALAESRERGQTQEMYLEENMINLAKNKESLFHVLREFSTKRTELIATLFTIFPITGSDKDSKPLKICNVPLPNSDYTGLDDEVVAVALGFACHLITMLAHYLSVPLRYPLTPMGSRAFVLDPVSLLVGPREFPLYGKGQDRLRFEYGVFLLNKDIEQLMNAYGRQFMDLRRTLPNLRDLMETLITKKQRQERIEPERRNDHFITLREQHEVERGLDASVEGTTDQGLGGSGGAGSGSQPGHERQTSATRFNPGDHSLLVREYDPVDGEYVLILDNTPVRSPRSPRDATGSDVSPVERISPRNIPTSPRGVQLAHERMRSGLHHDYSSSLSLSSTATDDNEDGQCADHPAFRDWASVAPEPVRDPPCETNLETTAPSVATSQVEGDMLKAPSSPFDSKISKHSIDNDLGPNHVSNSDRDNSRANRHRLSEGSSVSERSSPELQGHIGKTSSSTTFSSSLQTLPTHLSKLGLNIESSGLNQQHGIEATTGKDAVEEVPGSTKPTHSSYKSTDRKEHSAAHAEERSRQDPPHTNSFSESRLHLEQPHEQGTLEKRERRVSFEEGRQPIGVSATVSLEGAFSDPNQVQKQRGARLSNRVIMAGSNEAERTKSEEMVYSQMQPSTPTATSSVLEASG</sequence>
<evidence type="ECO:0000256" key="2">
    <source>
        <dbReference type="ARBA" id="ARBA00013807"/>
    </source>
</evidence>
<feature type="compositionally biased region" description="Low complexity" evidence="4">
    <location>
        <begin position="967"/>
        <end position="976"/>
    </location>
</feature>
<feature type="compositionally biased region" description="Basic and acidic residues" evidence="4">
    <location>
        <begin position="707"/>
        <end position="734"/>
    </location>
</feature>
<feature type="compositionally biased region" description="Basic and acidic residues" evidence="4">
    <location>
        <begin position="1055"/>
        <end position="1081"/>
    </location>
</feature>
<gene>
    <name evidence="5" type="ORF">BGZ70_005524</name>
</gene>
<feature type="compositionally biased region" description="Low complexity" evidence="4">
    <location>
        <begin position="164"/>
        <end position="184"/>
    </location>
</feature>
<dbReference type="OrthoDB" id="72772at2759"/>
<dbReference type="GO" id="GO:0005768">
    <property type="term" value="C:endosome"/>
    <property type="evidence" value="ECO:0007669"/>
    <property type="project" value="TreeGrafter"/>
</dbReference>
<feature type="compositionally biased region" description="Low complexity" evidence="4">
    <location>
        <begin position="87"/>
        <end position="102"/>
    </location>
</feature>
<dbReference type="GO" id="GO:0035493">
    <property type="term" value="P:SNARE complex assembly"/>
    <property type="evidence" value="ECO:0007669"/>
    <property type="project" value="TreeGrafter"/>
</dbReference>
<evidence type="ECO:0000256" key="1">
    <source>
        <dbReference type="ARBA" id="ARBA00009574"/>
    </source>
</evidence>
<feature type="region of interest" description="Disordered" evidence="4">
    <location>
        <begin position="117"/>
        <end position="140"/>
    </location>
</feature>
<feature type="compositionally biased region" description="Gly residues" evidence="4">
    <location>
        <begin position="745"/>
        <end position="756"/>
    </location>
</feature>
<evidence type="ECO:0000256" key="4">
    <source>
        <dbReference type="SAM" id="MobiDB-lite"/>
    </source>
</evidence>
<comment type="similarity">
    <text evidence="1">Belongs to the ATG14 family.</text>
</comment>
<accession>A0A9P6J948</accession>
<dbReference type="GO" id="GO:0032991">
    <property type="term" value="C:protein-containing complex"/>
    <property type="evidence" value="ECO:0007669"/>
    <property type="project" value="UniProtKB-ARBA"/>
</dbReference>
<dbReference type="GO" id="GO:0000149">
    <property type="term" value="F:SNARE binding"/>
    <property type="evidence" value="ECO:0007669"/>
    <property type="project" value="TreeGrafter"/>
</dbReference>
<dbReference type="AlphaFoldDB" id="A0A9P6J948"/>
<proteinExistence type="inferred from homology"/>
<dbReference type="InterPro" id="IPR018791">
    <property type="entry name" value="UV_resistance/autophagy_Atg14"/>
</dbReference>
<feature type="compositionally biased region" description="Basic and acidic residues" evidence="4">
    <location>
        <begin position="209"/>
        <end position="227"/>
    </location>
</feature>